<feature type="signal peptide" evidence="1">
    <location>
        <begin position="1"/>
        <end position="26"/>
    </location>
</feature>
<keyword evidence="1" id="KW-0732">Signal</keyword>
<protein>
    <recommendedName>
        <fullName evidence="4">Copper amine oxidase-like N-terminal domain-containing protein</fullName>
    </recommendedName>
</protein>
<dbReference type="Proteomes" id="UP000094578">
    <property type="component" value="Unassembled WGS sequence"/>
</dbReference>
<evidence type="ECO:0008006" key="4">
    <source>
        <dbReference type="Google" id="ProtNLM"/>
    </source>
</evidence>
<dbReference type="AlphaFoldDB" id="A0A1E3L2D0"/>
<feature type="chain" id="PRO_5009131220" description="Copper amine oxidase-like N-terminal domain-containing protein" evidence="1">
    <location>
        <begin position="27"/>
        <end position="414"/>
    </location>
</feature>
<evidence type="ECO:0000313" key="2">
    <source>
        <dbReference type="EMBL" id="ODP27771.1"/>
    </source>
</evidence>
<evidence type="ECO:0000313" key="3">
    <source>
        <dbReference type="Proteomes" id="UP000094578"/>
    </source>
</evidence>
<gene>
    <name evidence="2" type="ORF">PTI45_02794</name>
</gene>
<sequence length="414" mass="48405">MLKFIKISIFLILSMLLCLPNNQISAAVSSQKMIEISVDFNGKLIKKHMGYTKDGYLMLPLNDILQEFDFKTKYYKEYEFYTLYTDDSIFYISIDKTGIAPSNAKWTGFPVEGDMINGTLYLPIISVLNGLNCYPNYNSSEKYLSIETWGKHDESDFYNILKQYYRDGSRYPDPSILDQDMQKKVFYQIPPFLNDFVWNIKPNIYKVDYIQRNKAIIYVEGTIESNVLVKKISTKLTLLDRGKGWKVLRGYGDEYIGYIPDTAVSIKKTTQSNQKNMISKIENGFKNFIQSYNDQNFLMYLSSRSTPYLNYLKDYAKRPGHEENYKIYIQNQLYRNSENYGKGIKVNHSTVWYISEKQAMLTTKVTSVDVKGWDKNSNKIYGEVIKEWIISMDLEKDGSWKVGKIEKYPDHSME</sequence>
<dbReference type="EMBL" id="MDER01000046">
    <property type="protein sequence ID" value="ODP27771.1"/>
    <property type="molecule type" value="Genomic_DNA"/>
</dbReference>
<accession>A0A1E3L2D0</accession>
<name>A0A1E3L2D0_9BACL</name>
<reference evidence="2 3" key="1">
    <citation type="submission" date="2016-08" db="EMBL/GenBank/DDBJ databases">
        <title>Genome sequencing of Paenibacillus sp. TI45-13ar, isolated from Korean traditional nuruk.</title>
        <authorList>
            <person name="Kim S.-J."/>
        </authorList>
    </citation>
    <scope>NUCLEOTIDE SEQUENCE [LARGE SCALE GENOMIC DNA]</scope>
    <source>
        <strain evidence="2 3">TI45-13ar</strain>
    </source>
</reference>
<organism evidence="2 3">
    <name type="scientific">Paenibacillus nuruki</name>
    <dbReference type="NCBI Taxonomy" id="1886670"/>
    <lineage>
        <taxon>Bacteria</taxon>
        <taxon>Bacillati</taxon>
        <taxon>Bacillota</taxon>
        <taxon>Bacilli</taxon>
        <taxon>Bacillales</taxon>
        <taxon>Paenibacillaceae</taxon>
        <taxon>Paenibacillus</taxon>
    </lineage>
</organism>
<evidence type="ECO:0000256" key="1">
    <source>
        <dbReference type="SAM" id="SignalP"/>
    </source>
</evidence>
<keyword evidence="3" id="KW-1185">Reference proteome</keyword>
<comment type="caution">
    <text evidence="2">The sequence shown here is derived from an EMBL/GenBank/DDBJ whole genome shotgun (WGS) entry which is preliminary data.</text>
</comment>
<proteinExistence type="predicted"/>